<gene>
    <name evidence="2" type="ORF">I9054_018035</name>
</gene>
<dbReference type="InterPro" id="IPR016097">
    <property type="entry name" value="DUF695"/>
</dbReference>
<dbReference type="Proteomes" id="UP000644140">
    <property type="component" value="Chromosome"/>
</dbReference>
<name>A0A8I1AL21_ACIBZ</name>
<organism evidence="2 3">
    <name type="scientific">Acinetobacter bereziniae</name>
    <name type="common">Acinetobacter genomosp. 10</name>
    <dbReference type="NCBI Taxonomy" id="106648"/>
    <lineage>
        <taxon>Bacteria</taxon>
        <taxon>Pseudomonadati</taxon>
        <taxon>Pseudomonadota</taxon>
        <taxon>Gammaproteobacteria</taxon>
        <taxon>Moraxellales</taxon>
        <taxon>Moraxellaceae</taxon>
        <taxon>Acinetobacter</taxon>
    </lineage>
</organism>
<proteinExistence type="predicted"/>
<feature type="domain" description="DUF695" evidence="1">
    <location>
        <begin position="246"/>
        <end position="363"/>
    </location>
</feature>
<evidence type="ECO:0000313" key="3">
    <source>
        <dbReference type="Proteomes" id="UP000644140"/>
    </source>
</evidence>
<dbReference type="EMBL" id="CP092085">
    <property type="protein sequence ID" value="UUN97225.1"/>
    <property type="molecule type" value="Genomic_DNA"/>
</dbReference>
<dbReference type="Pfam" id="PF05117">
    <property type="entry name" value="DUF695"/>
    <property type="match status" value="1"/>
</dbReference>
<evidence type="ECO:0000313" key="2">
    <source>
        <dbReference type="EMBL" id="UUN97225.1"/>
    </source>
</evidence>
<reference evidence="2" key="1">
    <citation type="submission" date="2022-02" db="EMBL/GenBank/DDBJ databases">
        <title>Characterization of Tn125 harboring carbapenem-resistant Acinetobacter bereziniae clinical isolates.</title>
        <authorList>
            <person name="Wong N.-K."/>
            <person name="Pan Q."/>
        </authorList>
    </citation>
    <scope>NUCLEOTIDE SEQUENCE</scope>
    <source>
        <strain evidence="2">GD03393</strain>
    </source>
</reference>
<dbReference type="AlphaFoldDB" id="A0A8I1AL21"/>
<accession>A0A8I1AL21</accession>
<sequence length="369" mass="42792">MSIFKKLFGNKQQAIQNNQNRYVEFWQWFQQHQQHFHRIVDEMNRDTIEQDFFDRLSPELAKVHAGIFFLTGMSDPETAELILTPDGVIANIIFVEELVAAAPEIAGWKFTALKPASDIHQTSIAMHGHEFSQDTLSFYLRDLAEYPDEIDLVVVHDQYNEAQKGEFLQAVYIFLDNYLGEYDAITKLDQVSVQSKQDAEKELMPIGNLKNILILKNSEISRLDKVTRSNTDEDEYISLEGENNQGLPLIAILNRTLLTWEQKASHPWMMIVEVPYDGQNSNGMPPAQVYEQLENIEQALLAELKDVDGYLNIGRETGDHLRSMYFACKDFRKPSKVIDQIIEKYHKDFDIDVSIFKDKYWRSLNKFGR</sequence>
<dbReference type="RefSeq" id="WP_121775101.1">
    <property type="nucleotide sequence ID" value="NZ_BKNL01000009.1"/>
</dbReference>
<evidence type="ECO:0000259" key="1">
    <source>
        <dbReference type="Pfam" id="PF05117"/>
    </source>
</evidence>
<protein>
    <submittedName>
        <fullName evidence="2">DUF695 domain-containing protein</fullName>
    </submittedName>
</protein>